<sequence length="102" mass="11602">MLSTNGKLNRFSISFTPVQEIPQPDPRILIEIVQMRMPYGKYKGTILADIPISYLEWMAGKGFTKDKLGMMLSTVFEIKTNGLSEILYQIRKSLPKVPPPRS</sequence>
<dbReference type="InterPro" id="IPR024530">
    <property type="entry name" value="QSregVF_b"/>
</dbReference>
<dbReference type="Proteomes" id="UP000622475">
    <property type="component" value="Unassembled WGS sequence"/>
</dbReference>
<name>A0A929KZU2_9SPHI</name>
<protein>
    <submittedName>
        <fullName evidence="1">DUF3820 family protein</fullName>
    </submittedName>
</protein>
<dbReference type="AlphaFoldDB" id="A0A929KZU2"/>
<dbReference type="EMBL" id="JADFFL010000006">
    <property type="protein sequence ID" value="MBE9663493.1"/>
    <property type="molecule type" value="Genomic_DNA"/>
</dbReference>
<keyword evidence="2" id="KW-1185">Reference proteome</keyword>
<accession>A0A929KZU2</accession>
<comment type="caution">
    <text evidence="1">The sequence shown here is derived from an EMBL/GenBank/DDBJ whole genome shotgun (WGS) entry which is preliminary data.</text>
</comment>
<reference evidence="1" key="1">
    <citation type="submission" date="2020-10" db="EMBL/GenBank/DDBJ databases">
        <title>Mucilaginibacter mali sp. nov., isolated from rhizosphere soil of apple orchard.</title>
        <authorList>
            <person name="Lee J.-S."/>
            <person name="Kim H.S."/>
            <person name="Kim J.-S."/>
        </authorList>
    </citation>
    <scope>NUCLEOTIDE SEQUENCE</scope>
    <source>
        <strain evidence="1">KCTC 22746</strain>
    </source>
</reference>
<evidence type="ECO:0000313" key="2">
    <source>
        <dbReference type="Proteomes" id="UP000622475"/>
    </source>
</evidence>
<proteinExistence type="predicted"/>
<dbReference type="RefSeq" id="WP_194112723.1">
    <property type="nucleotide sequence ID" value="NZ_JADFFL010000006.1"/>
</dbReference>
<organism evidence="1 2">
    <name type="scientific">Mucilaginibacter myungsuensis</name>
    <dbReference type="NCBI Taxonomy" id="649104"/>
    <lineage>
        <taxon>Bacteria</taxon>
        <taxon>Pseudomonadati</taxon>
        <taxon>Bacteroidota</taxon>
        <taxon>Sphingobacteriia</taxon>
        <taxon>Sphingobacteriales</taxon>
        <taxon>Sphingobacteriaceae</taxon>
        <taxon>Mucilaginibacter</taxon>
    </lineage>
</organism>
<gene>
    <name evidence="1" type="ORF">IRJ16_16515</name>
</gene>
<evidence type="ECO:0000313" key="1">
    <source>
        <dbReference type="EMBL" id="MBE9663493.1"/>
    </source>
</evidence>
<dbReference type="Pfam" id="PF12843">
    <property type="entry name" value="QSregVF_b"/>
    <property type="match status" value="1"/>
</dbReference>